<feature type="repeat" description="ANK" evidence="3">
    <location>
        <begin position="71"/>
        <end position="103"/>
    </location>
</feature>
<feature type="non-terminal residue" evidence="4">
    <location>
        <position position="198"/>
    </location>
</feature>
<protein>
    <submittedName>
        <fullName evidence="4">Ankyrin</fullName>
    </submittedName>
</protein>
<dbReference type="AlphaFoldDB" id="A0A6G1KRL4"/>
<feature type="repeat" description="ANK" evidence="3">
    <location>
        <begin position="4"/>
        <end position="36"/>
    </location>
</feature>
<keyword evidence="2 3" id="KW-0040">ANK repeat</keyword>
<feature type="repeat" description="ANK" evidence="3">
    <location>
        <begin position="165"/>
        <end position="197"/>
    </location>
</feature>
<dbReference type="PROSITE" id="PS50297">
    <property type="entry name" value="ANK_REP_REGION"/>
    <property type="match status" value="3"/>
</dbReference>
<dbReference type="PANTHER" id="PTHR24198:SF165">
    <property type="entry name" value="ANKYRIN REPEAT-CONTAINING PROTEIN-RELATED"/>
    <property type="match status" value="1"/>
</dbReference>
<evidence type="ECO:0000313" key="4">
    <source>
        <dbReference type="EMBL" id="KAF2714967.1"/>
    </source>
</evidence>
<evidence type="ECO:0000256" key="3">
    <source>
        <dbReference type="PROSITE-ProRule" id="PRU00023"/>
    </source>
</evidence>
<dbReference type="PROSITE" id="PS50088">
    <property type="entry name" value="ANK_REPEAT"/>
    <property type="match status" value="5"/>
</dbReference>
<evidence type="ECO:0000313" key="5">
    <source>
        <dbReference type="Proteomes" id="UP000799428"/>
    </source>
</evidence>
<reference evidence="4" key="1">
    <citation type="journal article" date="2020" name="Stud. Mycol.">
        <title>101 Dothideomycetes genomes: a test case for predicting lifestyles and emergence of pathogens.</title>
        <authorList>
            <person name="Haridas S."/>
            <person name="Albert R."/>
            <person name="Binder M."/>
            <person name="Bloem J."/>
            <person name="Labutti K."/>
            <person name="Salamov A."/>
            <person name="Andreopoulos B."/>
            <person name="Baker S."/>
            <person name="Barry K."/>
            <person name="Bills G."/>
            <person name="Bluhm B."/>
            <person name="Cannon C."/>
            <person name="Castanera R."/>
            <person name="Culley D."/>
            <person name="Daum C."/>
            <person name="Ezra D."/>
            <person name="Gonzalez J."/>
            <person name="Henrissat B."/>
            <person name="Kuo A."/>
            <person name="Liang C."/>
            <person name="Lipzen A."/>
            <person name="Lutzoni F."/>
            <person name="Magnuson J."/>
            <person name="Mondo S."/>
            <person name="Nolan M."/>
            <person name="Ohm R."/>
            <person name="Pangilinan J."/>
            <person name="Park H.-J."/>
            <person name="Ramirez L."/>
            <person name="Alfaro M."/>
            <person name="Sun H."/>
            <person name="Tritt A."/>
            <person name="Yoshinaga Y."/>
            <person name="Zwiers L.-H."/>
            <person name="Turgeon B."/>
            <person name="Goodwin S."/>
            <person name="Spatafora J."/>
            <person name="Crous P."/>
            <person name="Grigoriev I."/>
        </authorList>
    </citation>
    <scope>NUCLEOTIDE SEQUENCE</scope>
    <source>
        <strain evidence="4">CBS 279.74</strain>
    </source>
</reference>
<feature type="non-terminal residue" evidence="4">
    <location>
        <position position="1"/>
    </location>
</feature>
<dbReference type="Pfam" id="PF00023">
    <property type="entry name" value="Ank"/>
    <property type="match status" value="1"/>
</dbReference>
<dbReference type="PANTHER" id="PTHR24198">
    <property type="entry name" value="ANKYRIN REPEAT AND PROTEIN KINASE DOMAIN-CONTAINING PROTEIN"/>
    <property type="match status" value="1"/>
</dbReference>
<feature type="repeat" description="ANK" evidence="3">
    <location>
        <begin position="133"/>
        <end position="165"/>
    </location>
</feature>
<sequence>GDAEDLTALHVSAREGQPSSLVYLLKAHADPSARSDSNTTPLHLASEYGHHDIVELLLEQSMEEIDEEDAPGRSAVYIACKSGHESIAKLLLEKGASLDASATADLSLLHYAVQMPQDDLATMLLQKGASPNRPVTLLAESAQRGSLPLVELLMRKGANINGEGNTWAPLHAAADGGHHEIVKLLLEHGAIIERHVND</sequence>
<accession>A0A6G1KRL4</accession>
<dbReference type="SUPFAM" id="SSF48403">
    <property type="entry name" value="Ankyrin repeat"/>
    <property type="match status" value="1"/>
</dbReference>
<evidence type="ECO:0000256" key="2">
    <source>
        <dbReference type="ARBA" id="ARBA00023043"/>
    </source>
</evidence>
<dbReference type="PRINTS" id="PR01415">
    <property type="entry name" value="ANKYRIN"/>
</dbReference>
<dbReference type="Pfam" id="PF12796">
    <property type="entry name" value="Ank_2"/>
    <property type="match status" value="2"/>
</dbReference>
<organism evidence="4 5">
    <name type="scientific">Pleomassaria siparia CBS 279.74</name>
    <dbReference type="NCBI Taxonomy" id="1314801"/>
    <lineage>
        <taxon>Eukaryota</taxon>
        <taxon>Fungi</taxon>
        <taxon>Dikarya</taxon>
        <taxon>Ascomycota</taxon>
        <taxon>Pezizomycotina</taxon>
        <taxon>Dothideomycetes</taxon>
        <taxon>Pleosporomycetidae</taxon>
        <taxon>Pleosporales</taxon>
        <taxon>Pleomassariaceae</taxon>
        <taxon>Pleomassaria</taxon>
    </lineage>
</organism>
<dbReference type="Gene3D" id="1.25.40.20">
    <property type="entry name" value="Ankyrin repeat-containing domain"/>
    <property type="match status" value="2"/>
</dbReference>
<dbReference type="EMBL" id="MU005764">
    <property type="protein sequence ID" value="KAF2714967.1"/>
    <property type="molecule type" value="Genomic_DNA"/>
</dbReference>
<dbReference type="InterPro" id="IPR036770">
    <property type="entry name" value="Ankyrin_rpt-contain_sf"/>
</dbReference>
<dbReference type="OrthoDB" id="539213at2759"/>
<evidence type="ECO:0000256" key="1">
    <source>
        <dbReference type="ARBA" id="ARBA00022737"/>
    </source>
</evidence>
<dbReference type="SMART" id="SM00248">
    <property type="entry name" value="ANK"/>
    <property type="match status" value="6"/>
</dbReference>
<dbReference type="Proteomes" id="UP000799428">
    <property type="component" value="Unassembled WGS sequence"/>
</dbReference>
<keyword evidence="1" id="KW-0677">Repeat</keyword>
<gene>
    <name evidence="4" type="ORF">K504DRAFT_336137</name>
</gene>
<feature type="repeat" description="ANK" evidence="3">
    <location>
        <begin position="37"/>
        <end position="63"/>
    </location>
</feature>
<proteinExistence type="predicted"/>
<keyword evidence="5" id="KW-1185">Reference proteome</keyword>
<dbReference type="InterPro" id="IPR002110">
    <property type="entry name" value="Ankyrin_rpt"/>
</dbReference>
<name>A0A6G1KRL4_9PLEO</name>